<dbReference type="OrthoDB" id="10392871at2759"/>
<dbReference type="Proteomes" id="UP001165122">
    <property type="component" value="Unassembled WGS sequence"/>
</dbReference>
<feature type="coiled-coil region" evidence="1">
    <location>
        <begin position="51"/>
        <end position="78"/>
    </location>
</feature>
<evidence type="ECO:0000256" key="1">
    <source>
        <dbReference type="SAM" id="Coils"/>
    </source>
</evidence>
<feature type="transmembrane region" description="Helical" evidence="3">
    <location>
        <begin position="175"/>
        <end position="195"/>
    </location>
</feature>
<comment type="caution">
    <text evidence="4">The sequence shown here is derived from an EMBL/GenBank/DDBJ whole genome shotgun (WGS) entry which is preliminary data.</text>
</comment>
<keyword evidence="1" id="KW-0175">Coiled coil</keyword>
<keyword evidence="5" id="KW-1185">Reference proteome</keyword>
<keyword evidence="3" id="KW-0472">Membrane</keyword>
<evidence type="ECO:0000313" key="5">
    <source>
        <dbReference type="Proteomes" id="UP001165122"/>
    </source>
</evidence>
<reference evidence="5" key="1">
    <citation type="journal article" date="2023" name="Commun. Biol.">
        <title>Genome analysis of Parmales, the sister group of diatoms, reveals the evolutionary specialization of diatoms from phago-mixotrophs to photoautotrophs.</title>
        <authorList>
            <person name="Ban H."/>
            <person name="Sato S."/>
            <person name="Yoshikawa S."/>
            <person name="Yamada K."/>
            <person name="Nakamura Y."/>
            <person name="Ichinomiya M."/>
            <person name="Sato N."/>
            <person name="Blanc-Mathieu R."/>
            <person name="Endo H."/>
            <person name="Kuwata A."/>
            <person name="Ogata H."/>
        </authorList>
    </citation>
    <scope>NUCLEOTIDE SEQUENCE [LARGE SCALE GENOMIC DNA]</scope>
    <source>
        <strain evidence="5">NIES 3700</strain>
    </source>
</reference>
<feature type="transmembrane region" description="Helical" evidence="3">
    <location>
        <begin position="404"/>
        <end position="426"/>
    </location>
</feature>
<protein>
    <submittedName>
        <fullName evidence="4">Uncharacterized protein</fullName>
    </submittedName>
</protein>
<dbReference type="EMBL" id="BRXW01000665">
    <property type="protein sequence ID" value="GMH73088.1"/>
    <property type="molecule type" value="Genomic_DNA"/>
</dbReference>
<evidence type="ECO:0000313" key="4">
    <source>
        <dbReference type="EMBL" id="GMH73088.1"/>
    </source>
</evidence>
<gene>
    <name evidence="4" type="ORF">TrLO_g12050</name>
</gene>
<dbReference type="AlphaFoldDB" id="A0A9W7AQ31"/>
<feature type="transmembrane region" description="Helical" evidence="3">
    <location>
        <begin position="207"/>
        <end position="223"/>
    </location>
</feature>
<feature type="region of interest" description="Disordered" evidence="2">
    <location>
        <begin position="1"/>
        <end position="38"/>
    </location>
</feature>
<evidence type="ECO:0000256" key="3">
    <source>
        <dbReference type="SAM" id="Phobius"/>
    </source>
</evidence>
<name>A0A9W7AQ31_9STRA</name>
<sequence length="461" mass="51283">MLPPHKISSKKSHTPLPTASDSPPSPSSSTPTSLKQRTSTGFVKITKLRSLEDLCKEYDDMKIELKGLKRTYEKTEKGVERIMGMGEDVTELRVLVGELSSSMDTTTSLMARTVAITSEIKNRVANNNLGEETITKFAKRWRLLLFGCGLLSIELALIGHYFGEGFSKSSYKWGATSYIFDVFSMTCLSAAAGSNPERIFWSIREKLFVTLCGVCMGASYLLRGDWLKGTFAVFVTPITFQAMARMYATIPEKQLNDALIHVFKMLPFTLLLILYVGVTSLKCVLNSVEPDEKYGTDECAELKPGTHEPHGCYTVWEQCENPLLPAKLVCWFFWVTFILAQIRPIVVKKERLSSWQNIISMTNLSVSDIVVSVLYFIQTLLALACQALTNLEQTGSEMTSMLSTVTWAFQIHLALFLVVCVALAFLGRKTLVKKRGGGDRFGPDSFLRDDTSGVARGDDAL</sequence>
<feature type="transmembrane region" description="Helical" evidence="3">
    <location>
        <begin position="323"/>
        <end position="342"/>
    </location>
</feature>
<feature type="transmembrane region" description="Helical" evidence="3">
    <location>
        <begin position="363"/>
        <end position="384"/>
    </location>
</feature>
<feature type="transmembrane region" description="Helical" evidence="3">
    <location>
        <begin position="229"/>
        <end position="247"/>
    </location>
</feature>
<feature type="compositionally biased region" description="Low complexity" evidence="2">
    <location>
        <begin position="14"/>
        <end position="33"/>
    </location>
</feature>
<accession>A0A9W7AQ31</accession>
<proteinExistence type="predicted"/>
<keyword evidence="3" id="KW-0812">Transmembrane</keyword>
<feature type="transmembrane region" description="Helical" evidence="3">
    <location>
        <begin position="143"/>
        <end position="163"/>
    </location>
</feature>
<evidence type="ECO:0000256" key="2">
    <source>
        <dbReference type="SAM" id="MobiDB-lite"/>
    </source>
</evidence>
<keyword evidence="3" id="KW-1133">Transmembrane helix</keyword>
<feature type="transmembrane region" description="Helical" evidence="3">
    <location>
        <begin position="259"/>
        <end position="278"/>
    </location>
</feature>
<organism evidence="4 5">
    <name type="scientific">Triparma laevis f. longispina</name>
    <dbReference type="NCBI Taxonomy" id="1714387"/>
    <lineage>
        <taxon>Eukaryota</taxon>
        <taxon>Sar</taxon>
        <taxon>Stramenopiles</taxon>
        <taxon>Ochrophyta</taxon>
        <taxon>Bolidophyceae</taxon>
        <taxon>Parmales</taxon>
        <taxon>Triparmaceae</taxon>
        <taxon>Triparma</taxon>
    </lineage>
</organism>